<dbReference type="RefSeq" id="WP_311350162.1">
    <property type="nucleotide sequence ID" value="NZ_JAVRHR010000001.1"/>
</dbReference>
<keyword evidence="1" id="KW-0812">Transmembrane</keyword>
<evidence type="ECO:0000256" key="1">
    <source>
        <dbReference type="SAM" id="Phobius"/>
    </source>
</evidence>
<keyword evidence="1" id="KW-0472">Membrane</keyword>
<proteinExistence type="predicted"/>
<comment type="caution">
    <text evidence="2">The sequence shown here is derived from an EMBL/GenBank/DDBJ whole genome shotgun (WGS) entry which is preliminary data.</text>
</comment>
<keyword evidence="3" id="KW-1185">Reference proteome</keyword>
<evidence type="ECO:0000313" key="2">
    <source>
        <dbReference type="EMBL" id="MDT0606611.1"/>
    </source>
</evidence>
<gene>
    <name evidence="2" type="ORF">RM706_06200</name>
</gene>
<name>A0ABU3A8U9_9FLAO</name>
<evidence type="ECO:0000313" key="3">
    <source>
        <dbReference type="Proteomes" id="UP001255246"/>
    </source>
</evidence>
<keyword evidence="1" id="KW-1133">Transmembrane helix</keyword>
<dbReference type="EMBL" id="JAVRHR010000001">
    <property type="protein sequence ID" value="MDT0606611.1"/>
    <property type="molecule type" value="Genomic_DNA"/>
</dbReference>
<feature type="transmembrane region" description="Helical" evidence="1">
    <location>
        <begin position="92"/>
        <end position="112"/>
    </location>
</feature>
<dbReference type="Proteomes" id="UP001255246">
    <property type="component" value="Unassembled WGS sequence"/>
</dbReference>
<protein>
    <submittedName>
        <fullName evidence="2">Uncharacterized protein</fullName>
    </submittedName>
</protein>
<organism evidence="2 3">
    <name type="scientific">Croceitalea rosinachiae</name>
    <dbReference type="NCBI Taxonomy" id="3075596"/>
    <lineage>
        <taxon>Bacteria</taxon>
        <taxon>Pseudomonadati</taxon>
        <taxon>Bacteroidota</taxon>
        <taxon>Flavobacteriia</taxon>
        <taxon>Flavobacteriales</taxon>
        <taxon>Flavobacteriaceae</taxon>
        <taxon>Croceitalea</taxon>
    </lineage>
</organism>
<accession>A0ABU3A8U9</accession>
<reference evidence="2 3" key="1">
    <citation type="submission" date="2023-09" db="EMBL/GenBank/DDBJ databases">
        <authorList>
            <person name="Rey-Velasco X."/>
        </authorList>
    </citation>
    <scope>NUCLEOTIDE SEQUENCE [LARGE SCALE GENOMIC DNA]</scope>
    <source>
        <strain evidence="2 3">F388</strain>
    </source>
</reference>
<sequence>MAKQKMVVIKEADITNNCPECFNQELKLSFYQKHTYNPFFHKTTAEVTNEIKCKKCFSMIYPVNWTPDIERVYEYYNKLVEPDKTSVRFTTLFFVLILLFVALVAGAIYMHFEGII</sequence>